<feature type="compositionally biased region" description="Polar residues" evidence="9">
    <location>
        <begin position="307"/>
        <end position="325"/>
    </location>
</feature>
<evidence type="ECO:0000256" key="4">
    <source>
        <dbReference type="ARBA" id="ARBA00022741"/>
    </source>
</evidence>
<organism evidence="11 12">
    <name type="scientific">Lepraria finkii</name>
    <dbReference type="NCBI Taxonomy" id="1340010"/>
    <lineage>
        <taxon>Eukaryota</taxon>
        <taxon>Fungi</taxon>
        <taxon>Dikarya</taxon>
        <taxon>Ascomycota</taxon>
        <taxon>Pezizomycotina</taxon>
        <taxon>Lecanoromycetes</taxon>
        <taxon>OSLEUM clade</taxon>
        <taxon>Lecanoromycetidae</taxon>
        <taxon>Lecanorales</taxon>
        <taxon>Lecanorineae</taxon>
        <taxon>Stereocaulaceae</taxon>
        <taxon>Lepraria</taxon>
    </lineage>
</organism>
<dbReference type="SMART" id="SM00220">
    <property type="entry name" value="S_TKc"/>
    <property type="match status" value="1"/>
</dbReference>
<accession>A0ABR4BB87</accession>
<dbReference type="PROSITE" id="PS50011">
    <property type="entry name" value="PROTEIN_KINASE_DOM"/>
    <property type="match status" value="1"/>
</dbReference>
<dbReference type="InterPro" id="IPR008271">
    <property type="entry name" value="Ser/Thr_kinase_AS"/>
</dbReference>
<evidence type="ECO:0000256" key="8">
    <source>
        <dbReference type="PROSITE-ProRule" id="PRU10141"/>
    </source>
</evidence>
<dbReference type="Pfam" id="PF00069">
    <property type="entry name" value="Pkinase"/>
    <property type="match status" value="1"/>
</dbReference>
<evidence type="ECO:0000256" key="3">
    <source>
        <dbReference type="ARBA" id="ARBA00022679"/>
    </source>
</evidence>
<dbReference type="InterPro" id="IPR044092">
    <property type="entry name" value="STKc_PRP4"/>
</dbReference>
<feature type="compositionally biased region" description="Polar residues" evidence="9">
    <location>
        <begin position="288"/>
        <end position="297"/>
    </location>
</feature>
<evidence type="ECO:0000259" key="10">
    <source>
        <dbReference type="PROSITE" id="PS50011"/>
    </source>
</evidence>
<name>A0ABR4BB87_9LECA</name>
<dbReference type="InterPro" id="IPR011009">
    <property type="entry name" value="Kinase-like_dom_sf"/>
</dbReference>
<evidence type="ECO:0000256" key="1">
    <source>
        <dbReference type="ARBA" id="ARBA00012513"/>
    </source>
</evidence>
<gene>
    <name evidence="11" type="ORF">ABVK25_005432</name>
</gene>
<dbReference type="Proteomes" id="UP001590951">
    <property type="component" value="Unassembled WGS sequence"/>
</dbReference>
<dbReference type="PROSITE" id="PS00107">
    <property type="entry name" value="PROTEIN_KINASE_ATP"/>
    <property type="match status" value="1"/>
</dbReference>
<comment type="similarity">
    <text evidence="7">Belongs to the protein kinase superfamily. CMGC Ser/Thr protein kinase family.</text>
</comment>
<evidence type="ECO:0000256" key="7">
    <source>
        <dbReference type="ARBA" id="ARBA00023596"/>
    </source>
</evidence>
<comment type="caution">
    <text evidence="11">The sequence shown here is derived from an EMBL/GenBank/DDBJ whole genome shotgun (WGS) entry which is preliminary data.</text>
</comment>
<dbReference type="EC" id="2.7.11.1" evidence="1"/>
<evidence type="ECO:0000313" key="12">
    <source>
        <dbReference type="Proteomes" id="UP001590951"/>
    </source>
</evidence>
<feature type="compositionally biased region" description="Basic and acidic residues" evidence="9">
    <location>
        <begin position="166"/>
        <end position="197"/>
    </location>
</feature>
<dbReference type="SUPFAM" id="SSF56112">
    <property type="entry name" value="Protein kinase-like (PK-like)"/>
    <property type="match status" value="1"/>
</dbReference>
<feature type="compositionally biased region" description="Basic and acidic residues" evidence="9">
    <location>
        <begin position="259"/>
        <end position="270"/>
    </location>
</feature>
<dbReference type="CDD" id="cd14135">
    <property type="entry name" value="STKc_PRP4"/>
    <property type="match status" value="1"/>
</dbReference>
<keyword evidence="12" id="KW-1185">Reference proteome</keyword>
<feature type="compositionally biased region" description="Basic and acidic residues" evidence="9">
    <location>
        <begin position="60"/>
        <end position="129"/>
    </location>
</feature>
<reference evidence="11 12" key="1">
    <citation type="submission" date="2024-09" db="EMBL/GenBank/DDBJ databases">
        <title>Rethinking Asexuality: The Enigmatic Case of Functional Sexual Genes in Lepraria (Stereocaulaceae).</title>
        <authorList>
            <person name="Doellman M."/>
            <person name="Sun Y."/>
            <person name="Barcenas-Pena A."/>
            <person name="Lumbsch H.T."/>
            <person name="Grewe F."/>
        </authorList>
    </citation>
    <scope>NUCLEOTIDE SEQUENCE [LARGE SCALE GENOMIC DNA]</scope>
    <source>
        <strain evidence="11 12">Grewe 0041</strain>
    </source>
</reference>
<dbReference type="InterPro" id="IPR017441">
    <property type="entry name" value="Protein_kinase_ATP_BS"/>
</dbReference>
<sequence length="800" mass="90429">MMASPSSSPSEGEIVESDLEKATTAPASNKGTSVDRPFRTRVSVSRSPSPIRSPRRHKSRSESRSPYREPRGAKRSHDDDHYDRMRNDPRRFKVRYEDYPAGDRSRGRDPHYEADRSDRSLGHEYRDANWRPGEMGPRIRSPSPSHLRTQRWDHDRHSGKSRGSRGHKDNWREQSGRGYNESRSRLSKEQSVSDRGHSSVAAAQLKADAESRNNQTQHSADSVQESTSSTANGALEATVHTEEATQSRSTEPLDEAALIEERRNKREAIKAKHRGQATPMLVQALALDSNSAPSTPKSPAAEEGSQALASPQRTPPSTSKVPSDQESPHDFVVLKDTDLANSSTAATGPMQEDEPSAADYDPTMDMQEDKMRHEQHQRKDEVSTGAYDETVKNDQDVLIPYAKPNESIEEMANDEFDMFADGDDDMFAEMPIAAEKPERDASKTVPVPQAKALDISMLDDWDDAEGYYKVILGELLDNRYHVQSNLGKGMFSGVVRATDQKTKRLVAIKLIRNNKTMKKAGLQEIEILQKLSNADPEDKKHMIRLERYFEHKGHLCMVFENLSINLREVLKKFGRDVGINLKAVRAYAQQMFLGLSLLRKCNILHADLKPDNVLVNESRNVLKICDLGSASDASENEITQYLVSRFYRAPEIILGIPYDFGIDVWSIGCTLFELYTGKILFTGRSNNQMLRAIMECRGKFSHKILRKAQFAGFHFDDLLNFRSVEKDKLTGKDMVRILNFTKPTRDLKTRLMANVKGMADAELKELNLFVDLLERCLNLNPEKRCTPTEALKHPFILRTK</sequence>
<feature type="compositionally biased region" description="Basic and acidic residues" evidence="9">
    <location>
        <begin position="368"/>
        <end position="382"/>
    </location>
</feature>
<feature type="compositionally biased region" description="Polar residues" evidence="9">
    <location>
        <begin position="212"/>
        <end position="232"/>
    </location>
</feature>
<feature type="compositionally biased region" description="Polar residues" evidence="9">
    <location>
        <begin position="1"/>
        <end position="10"/>
    </location>
</feature>
<dbReference type="PANTHER" id="PTHR24058:SF103">
    <property type="entry name" value="SERINE_THREONINE-PROTEIN KINASE PRP4 HOMOLOG"/>
    <property type="match status" value="1"/>
</dbReference>
<dbReference type="InterPro" id="IPR050494">
    <property type="entry name" value="Ser_Thr_dual-spec_kinase"/>
</dbReference>
<feature type="region of interest" description="Disordered" evidence="9">
    <location>
        <begin position="1"/>
        <end position="363"/>
    </location>
</feature>
<keyword evidence="4 8" id="KW-0547">Nucleotide-binding</keyword>
<dbReference type="EMBL" id="JBHFEH010000016">
    <property type="protein sequence ID" value="KAL2054291.1"/>
    <property type="molecule type" value="Genomic_DNA"/>
</dbReference>
<feature type="domain" description="Protein kinase" evidence="10">
    <location>
        <begin position="480"/>
        <end position="796"/>
    </location>
</feature>
<evidence type="ECO:0000256" key="2">
    <source>
        <dbReference type="ARBA" id="ARBA00022527"/>
    </source>
</evidence>
<proteinExistence type="inferred from homology"/>
<feature type="region of interest" description="Disordered" evidence="9">
    <location>
        <begin position="368"/>
        <end position="387"/>
    </location>
</feature>
<dbReference type="PROSITE" id="PS00108">
    <property type="entry name" value="PROTEIN_KINASE_ST"/>
    <property type="match status" value="1"/>
</dbReference>
<dbReference type="Gene3D" id="1.10.510.10">
    <property type="entry name" value="Transferase(Phosphotransferase) domain 1"/>
    <property type="match status" value="1"/>
</dbReference>
<feature type="compositionally biased region" description="Low complexity" evidence="9">
    <location>
        <begin position="40"/>
        <end position="52"/>
    </location>
</feature>
<keyword evidence="2" id="KW-0723">Serine/threonine-protein kinase</keyword>
<dbReference type="Gene3D" id="3.30.200.20">
    <property type="entry name" value="Phosphorylase Kinase, domain 1"/>
    <property type="match status" value="1"/>
</dbReference>
<evidence type="ECO:0000256" key="9">
    <source>
        <dbReference type="SAM" id="MobiDB-lite"/>
    </source>
</evidence>
<keyword evidence="5" id="KW-0418">Kinase</keyword>
<keyword evidence="3" id="KW-0808">Transferase</keyword>
<feature type="binding site" evidence="8">
    <location>
        <position position="509"/>
    </location>
    <ligand>
        <name>ATP</name>
        <dbReference type="ChEBI" id="CHEBI:30616"/>
    </ligand>
</feature>
<feature type="compositionally biased region" description="Basic and acidic residues" evidence="9">
    <location>
        <begin position="326"/>
        <end position="338"/>
    </location>
</feature>
<evidence type="ECO:0000256" key="5">
    <source>
        <dbReference type="ARBA" id="ARBA00022777"/>
    </source>
</evidence>
<dbReference type="PANTHER" id="PTHR24058">
    <property type="entry name" value="DUAL SPECIFICITY PROTEIN KINASE"/>
    <property type="match status" value="1"/>
</dbReference>
<evidence type="ECO:0000256" key="6">
    <source>
        <dbReference type="ARBA" id="ARBA00022840"/>
    </source>
</evidence>
<keyword evidence="6 8" id="KW-0067">ATP-binding</keyword>
<evidence type="ECO:0000313" key="11">
    <source>
        <dbReference type="EMBL" id="KAL2054291.1"/>
    </source>
</evidence>
<dbReference type="InterPro" id="IPR000719">
    <property type="entry name" value="Prot_kinase_dom"/>
</dbReference>
<protein>
    <recommendedName>
        <fullName evidence="1">non-specific serine/threonine protein kinase</fullName>
        <ecNumber evidence="1">2.7.11.1</ecNumber>
    </recommendedName>
</protein>